<dbReference type="InterPro" id="IPR003749">
    <property type="entry name" value="ThiS/MoaD-like"/>
</dbReference>
<dbReference type="InterPro" id="IPR016155">
    <property type="entry name" value="Mopterin_synth/thiamin_S_b"/>
</dbReference>
<dbReference type="Pfam" id="PF02597">
    <property type="entry name" value="ThiS"/>
    <property type="match status" value="1"/>
</dbReference>
<gene>
    <name evidence="1" type="ORF">BARAN1_0098</name>
</gene>
<dbReference type="AlphaFoldDB" id="A0A2X3K4V7"/>
<dbReference type="InterPro" id="IPR012675">
    <property type="entry name" value="Beta-grasp_dom_sf"/>
</dbReference>
<sequence>MKVTVKLFGEFRAAAGADQIELDLPRGATCGEALRTLAEREPSLGELLFAGDALHDHLHVFVNGRNVVHDQGLATPLSPGDVVTFFPPLSGG</sequence>
<dbReference type="Proteomes" id="UP000249818">
    <property type="component" value="Chromosome BARAN1"/>
</dbReference>
<dbReference type="NCBIfam" id="NF041918">
    <property type="entry name" value="SAMP1"/>
    <property type="match status" value="1"/>
</dbReference>
<protein>
    <submittedName>
        <fullName evidence="1">MoaD family protein</fullName>
    </submittedName>
</protein>
<dbReference type="PANTHER" id="PTHR38031:SF1">
    <property type="entry name" value="SULFUR CARRIER PROTEIN CYSO"/>
    <property type="match status" value="1"/>
</dbReference>
<evidence type="ECO:0000313" key="1">
    <source>
        <dbReference type="EMBL" id="SQD92123.1"/>
    </source>
</evidence>
<dbReference type="EMBL" id="LS483254">
    <property type="protein sequence ID" value="SQD92123.1"/>
    <property type="molecule type" value="Genomic_DNA"/>
</dbReference>
<dbReference type="KEGG" id="bana:BARAN1_0098"/>
<dbReference type="SUPFAM" id="SSF54285">
    <property type="entry name" value="MoaD/ThiS"/>
    <property type="match status" value="1"/>
</dbReference>
<dbReference type="CDD" id="cd17505">
    <property type="entry name" value="Ubl_SAMP1_like"/>
    <property type="match status" value="1"/>
</dbReference>
<accession>A0A2X3K4V7</accession>
<dbReference type="NCBIfam" id="TIGR01687">
    <property type="entry name" value="moaD_arch"/>
    <property type="match status" value="1"/>
</dbReference>
<evidence type="ECO:0000313" key="2">
    <source>
        <dbReference type="Proteomes" id="UP000249818"/>
    </source>
</evidence>
<reference evidence="2" key="1">
    <citation type="submission" date="2018-05" db="EMBL/GenBank/DDBJ databases">
        <authorList>
            <person name="Hao L."/>
        </authorList>
    </citation>
    <scope>NUCLEOTIDE SEQUENCE [LARGE SCALE GENOMIC DNA]</scope>
</reference>
<dbReference type="OrthoDB" id="2112016at2"/>
<keyword evidence="2" id="KW-1185">Reference proteome</keyword>
<dbReference type="PANTHER" id="PTHR38031">
    <property type="entry name" value="SULFUR CARRIER PROTEIN SLR0821-RELATED"/>
    <property type="match status" value="1"/>
</dbReference>
<dbReference type="InterPro" id="IPR054834">
    <property type="entry name" value="SAMP1_3"/>
</dbReference>
<dbReference type="InterPro" id="IPR010038">
    <property type="entry name" value="MoaD_arc-typ"/>
</dbReference>
<dbReference type="InterPro" id="IPR052045">
    <property type="entry name" value="Sulfur_Carrier/Prot_Modifier"/>
</dbReference>
<dbReference type="Gene3D" id="3.10.20.30">
    <property type="match status" value="1"/>
</dbReference>
<organism evidence="1 2">
    <name type="scientific">Candidatus Bipolaricaulis anaerobius</name>
    <dbReference type="NCBI Taxonomy" id="2026885"/>
    <lineage>
        <taxon>Bacteria</taxon>
        <taxon>Candidatus Bipolaricaulota</taxon>
        <taxon>Candidatus Bipolaricaulia</taxon>
        <taxon>Candidatus Bipolaricaulales</taxon>
        <taxon>Candidatus Bipolaricaulaceae</taxon>
        <taxon>Candidatus Bipolaricaulis</taxon>
    </lineage>
</organism>
<name>A0A2X3K4V7_9BACT</name>
<dbReference type="RefSeq" id="WP_122030391.1">
    <property type="nucleotide sequence ID" value="NZ_LS483254.1"/>
</dbReference>
<proteinExistence type="predicted"/>